<dbReference type="PANTHER" id="PTHR43433">
    <property type="entry name" value="HYDROLASE, ALPHA/BETA FOLD FAMILY PROTEIN"/>
    <property type="match status" value="1"/>
</dbReference>
<accession>A0ABN1TBS3</accession>
<feature type="domain" description="AB hydrolase-1" evidence="2">
    <location>
        <begin position="29"/>
        <end position="165"/>
    </location>
</feature>
<gene>
    <name evidence="3" type="ORF">GCM10009663_11370</name>
</gene>
<organism evidence="3 4">
    <name type="scientific">Kitasatospora arboriphila</name>
    <dbReference type="NCBI Taxonomy" id="258052"/>
    <lineage>
        <taxon>Bacteria</taxon>
        <taxon>Bacillati</taxon>
        <taxon>Actinomycetota</taxon>
        <taxon>Actinomycetes</taxon>
        <taxon>Kitasatosporales</taxon>
        <taxon>Streptomycetaceae</taxon>
        <taxon>Kitasatospora</taxon>
    </lineage>
</organism>
<dbReference type="Pfam" id="PF00561">
    <property type="entry name" value="Abhydrolase_1"/>
    <property type="match status" value="1"/>
</dbReference>
<dbReference type="GO" id="GO:0016787">
    <property type="term" value="F:hydrolase activity"/>
    <property type="evidence" value="ECO:0007669"/>
    <property type="project" value="UniProtKB-KW"/>
</dbReference>
<dbReference type="SUPFAM" id="SSF53474">
    <property type="entry name" value="alpha/beta-Hydrolases"/>
    <property type="match status" value="1"/>
</dbReference>
<evidence type="ECO:0000256" key="1">
    <source>
        <dbReference type="SAM" id="MobiDB-lite"/>
    </source>
</evidence>
<reference evidence="3 4" key="1">
    <citation type="journal article" date="2019" name="Int. J. Syst. Evol. Microbiol.">
        <title>The Global Catalogue of Microorganisms (GCM) 10K type strain sequencing project: providing services to taxonomists for standard genome sequencing and annotation.</title>
        <authorList>
            <consortium name="The Broad Institute Genomics Platform"/>
            <consortium name="The Broad Institute Genome Sequencing Center for Infectious Disease"/>
            <person name="Wu L."/>
            <person name="Ma J."/>
        </authorList>
    </citation>
    <scope>NUCLEOTIDE SEQUENCE [LARGE SCALE GENOMIC DNA]</scope>
    <source>
        <strain evidence="3 4">JCM 13002</strain>
    </source>
</reference>
<keyword evidence="4" id="KW-1185">Reference proteome</keyword>
<evidence type="ECO:0000259" key="2">
    <source>
        <dbReference type="Pfam" id="PF00561"/>
    </source>
</evidence>
<feature type="compositionally biased region" description="Acidic residues" evidence="1">
    <location>
        <begin position="174"/>
        <end position="184"/>
    </location>
</feature>
<dbReference type="InterPro" id="IPR050471">
    <property type="entry name" value="AB_hydrolase"/>
</dbReference>
<dbReference type="InterPro" id="IPR000073">
    <property type="entry name" value="AB_hydrolase_1"/>
</dbReference>
<proteinExistence type="predicted"/>
<name>A0ABN1TBS3_9ACTN</name>
<evidence type="ECO:0000313" key="3">
    <source>
        <dbReference type="EMBL" id="GAA1073165.1"/>
    </source>
</evidence>
<dbReference type="RefSeq" id="WP_344622373.1">
    <property type="nucleotide sequence ID" value="NZ_BAAALD010000007.1"/>
</dbReference>
<comment type="caution">
    <text evidence="3">The sequence shown here is derived from an EMBL/GenBank/DDBJ whole genome shotgun (WGS) entry which is preliminary data.</text>
</comment>
<dbReference type="EMBL" id="BAAALD010000007">
    <property type="protein sequence ID" value="GAA1073165.1"/>
    <property type="molecule type" value="Genomic_DNA"/>
</dbReference>
<dbReference type="InterPro" id="IPR029058">
    <property type="entry name" value="AB_hydrolase_fold"/>
</dbReference>
<dbReference type="PANTHER" id="PTHR43433:SF5">
    <property type="entry name" value="AB HYDROLASE-1 DOMAIN-CONTAINING PROTEIN"/>
    <property type="match status" value="1"/>
</dbReference>
<dbReference type="Gene3D" id="3.40.50.1820">
    <property type="entry name" value="alpha/beta hydrolase"/>
    <property type="match status" value="1"/>
</dbReference>
<feature type="region of interest" description="Disordered" evidence="1">
    <location>
        <begin position="167"/>
        <end position="207"/>
    </location>
</feature>
<keyword evidence="3" id="KW-0378">Hydrolase</keyword>
<sequence length="305" mass="32328">MTTATTITRTGTLAVPGATLHHEVRGSGPVLLLLPGGAGDAGMYAGMYAELAARYTVVTYDPRGLSRSPLDGPLTDQRVDVWSDDARRLIEHLSPDGTADVLGCSSGAIVAVDLLARHPGRVRRVVAHEPPLLELLDDPAPHKALFAEVRDTYRTEGIAAAMARFSEGLGDGQPDADSDADPDADADRDSGRTPEAVAEQATELPPEIQEMAPRMHANLPVFLDRMLYPFATTPPDLAALRPVADRLVPAAGRDSRHQLPLHGPASRLAALLHRDLAEFPGGHLGAVEHPAAFAHRLLGLLAPAT</sequence>
<dbReference type="Proteomes" id="UP001499987">
    <property type="component" value="Unassembled WGS sequence"/>
</dbReference>
<protein>
    <submittedName>
        <fullName evidence="3">Alpha/beta hydrolase</fullName>
    </submittedName>
</protein>
<evidence type="ECO:0000313" key="4">
    <source>
        <dbReference type="Proteomes" id="UP001499987"/>
    </source>
</evidence>